<evidence type="ECO:0000313" key="1">
    <source>
        <dbReference type="EMBL" id="MBO8466284.1"/>
    </source>
</evidence>
<reference evidence="1" key="1">
    <citation type="submission" date="2020-10" db="EMBL/GenBank/DDBJ databases">
        <authorList>
            <person name="Gilroy R."/>
        </authorList>
    </citation>
    <scope>NUCLEOTIDE SEQUENCE</scope>
    <source>
        <strain evidence="1">B1-15692</strain>
    </source>
</reference>
<reference evidence="1" key="2">
    <citation type="journal article" date="2021" name="PeerJ">
        <title>Extensive microbial diversity within the chicken gut microbiome revealed by metagenomics and culture.</title>
        <authorList>
            <person name="Gilroy R."/>
            <person name="Ravi A."/>
            <person name="Getino M."/>
            <person name="Pursley I."/>
            <person name="Horton D.L."/>
            <person name="Alikhan N.F."/>
            <person name="Baker D."/>
            <person name="Gharbi K."/>
            <person name="Hall N."/>
            <person name="Watson M."/>
            <person name="Adriaenssens E.M."/>
            <person name="Foster-Nyarko E."/>
            <person name="Jarju S."/>
            <person name="Secka A."/>
            <person name="Antonio M."/>
            <person name="Oren A."/>
            <person name="Chaudhuri R.R."/>
            <person name="La Ragione R."/>
            <person name="Hildebrand F."/>
            <person name="Pallen M.J."/>
        </authorList>
    </citation>
    <scope>NUCLEOTIDE SEQUENCE</scope>
    <source>
        <strain evidence="1">B1-15692</strain>
    </source>
</reference>
<protein>
    <submittedName>
        <fullName evidence="1">Uncharacterized protein</fullName>
    </submittedName>
</protein>
<dbReference type="Proteomes" id="UP000823660">
    <property type="component" value="Unassembled WGS sequence"/>
</dbReference>
<name>A0A9D9I6M9_9BACT</name>
<proteinExistence type="predicted"/>
<comment type="caution">
    <text evidence="1">The sequence shown here is derived from an EMBL/GenBank/DDBJ whole genome shotgun (WGS) entry which is preliminary data.</text>
</comment>
<sequence>MGFDFPIRAYIIGSARFELFAFFEIKTAFFDRSFGVNHYDAGLMFGVKF</sequence>
<gene>
    <name evidence="1" type="ORF">IAB99_00785</name>
</gene>
<organism evidence="1 2">
    <name type="scientific">Candidatus Cryptobacteroides faecipullorum</name>
    <dbReference type="NCBI Taxonomy" id="2840764"/>
    <lineage>
        <taxon>Bacteria</taxon>
        <taxon>Pseudomonadati</taxon>
        <taxon>Bacteroidota</taxon>
        <taxon>Bacteroidia</taxon>
        <taxon>Bacteroidales</taxon>
        <taxon>Candidatus Cryptobacteroides</taxon>
    </lineage>
</organism>
<dbReference type="AlphaFoldDB" id="A0A9D9I6M9"/>
<dbReference type="EMBL" id="JADIMH010000006">
    <property type="protein sequence ID" value="MBO8466284.1"/>
    <property type="molecule type" value="Genomic_DNA"/>
</dbReference>
<accession>A0A9D9I6M9</accession>
<evidence type="ECO:0000313" key="2">
    <source>
        <dbReference type="Proteomes" id="UP000823660"/>
    </source>
</evidence>